<dbReference type="GeneID" id="85306040"/>
<dbReference type="EMBL" id="MU838997">
    <property type="protein sequence ID" value="KAK1772208.1"/>
    <property type="molecule type" value="Genomic_DNA"/>
</dbReference>
<gene>
    <name evidence="2" type="ORF">QBC33DRAFT_2326</name>
</gene>
<evidence type="ECO:0000313" key="3">
    <source>
        <dbReference type="Proteomes" id="UP001244011"/>
    </source>
</evidence>
<keyword evidence="3" id="KW-1185">Reference proteome</keyword>
<evidence type="ECO:0000313" key="2">
    <source>
        <dbReference type="EMBL" id="KAK1772208.1"/>
    </source>
</evidence>
<sequence>MASTRSDDNACWRERSFESNINYSHRHPPGLGLERKRHNPPTPPYPQNPFSPLPVGDSEPPPHELPYSVYISTRSPPHRHLSPPRRHLSRPPRPPRPPPSLRTDLRNLPRQHDFDAEWVTGNAEYEAFMNAPRRSRRASISSQVSERDHPIGRQILEQEQVGETGRHEDKRRVREQQQEEAAEAQHRRHWVEVETTTDVESETKRRAQRRGTKATDEGEDQERVNPSDMGQRHVDQGRAERCRDAKGKEVDHGTRPTTIRARAATSQQNETTQALEATVQELKSFINEVSEGLNEVGERINEVSERLGDMEKKQSRHPRRRAHPLLFPAMKIPRNHFAMATLGGRTLQRQLRQASHPITMDLWSTAMTALSEATSDKDCDHLHCHVSGSTLVTDCEDGEGEEADEMQEPEFVNVSSRHAPPMLRHRGRPGDKQPVRSKSRSGGRVLPSKGERMASAAGESCDGPEMPDNSSSDGPGLTPLTSRSSPSEYENDASERMRRREERTTIDRAQRYMKESRKLGALSPPPCSARLGVPRRSSLKEDTGGVQHDCRRRRQSRSLLPEGVADWEHAAYTWAGIDAVPYIVAMPSEAISMGMMRGYHPAQTMGFSQCSHCPGCNLYCVM</sequence>
<feature type="compositionally biased region" description="Pro residues" evidence="1">
    <location>
        <begin position="91"/>
        <end position="100"/>
    </location>
</feature>
<feature type="compositionally biased region" description="Basic and acidic residues" evidence="1">
    <location>
        <begin position="1"/>
        <end position="17"/>
    </location>
</feature>
<feature type="compositionally biased region" description="Basic and acidic residues" evidence="1">
    <location>
        <begin position="164"/>
        <end position="177"/>
    </location>
</feature>
<feature type="region of interest" description="Disordered" evidence="1">
    <location>
        <begin position="1"/>
        <end position="109"/>
    </location>
</feature>
<evidence type="ECO:0000256" key="1">
    <source>
        <dbReference type="SAM" id="MobiDB-lite"/>
    </source>
</evidence>
<feature type="compositionally biased region" description="Basic and acidic residues" evidence="1">
    <location>
        <begin position="213"/>
        <end position="253"/>
    </location>
</feature>
<dbReference type="AlphaFoldDB" id="A0AAJ0C8N8"/>
<feature type="compositionally biased region" description="Acidic residues" evidence="1">
    <location>
        <begin position="395"/>
        <end position="408"/>
    </location>
</feature>
<feature type="compositionally biased region" description="Basic and acidic residues" evidence="1">
    <location>
        <begin position="493"/>
        <end position="518"/>
    </location>
</feature>
<feature type="region of interest" description="Disordered" evidence="1">
    <location>
        <begin position="395"/>
        <end position="546"/>
    </location>
</feature>
<organism evidence="2 3">
    <name type="scientific">Phialemonium atrogriseum</name>
    <dbReference type="NCBI Taxonomy" id="1093897"/>
    <lineage>
        <taxon>Eukaryota</taxon>
        <taxon>Fungi</taxon>
        <taxon>Dikarya</taxon>
        <taxon>Ascomycota</taxon>
        <taxon>Pezizomycotina</taxon>
        <taxon>Sordariomycetes</taxon>
        <taxon>Sordariomycetidae</taxon>
        <taxon>Cephalothecales</taxon>
        <taxon>Cephalothecaceae</taxon>
        <taxon>Phialemonium</taxon>
    </lineage>
</organism>
<proteinExistence type="predicted"/>
<feature type="compositionally biased region" description="Basic residues" evidence="1">
    <location>
        <begin position="76"/>
        <end position="90"/>
    </location>
</feature>
<reference evidence="2" key="1">
    <citation type="submission" date="2023-06" db="EMBL/GenBank/DDBJ databases">
        <title>Genome-scale phylogeny and comparative genomics of the fungal order Sordariales.</title>
        <authorList>
            <consortium name="Lawrence Berkeley National Laboratory"/>
            <person name="Hensen N."/>
            <person name="Bonometti L."/>
            <person name="Westerberg I."/>
            <person name="Brannstrom I.O."/>
            <person name="Guillou S."/>
            <person name="Cros-Aarteil S."/>
            <person name="Calhoun S."/>
            <person name="Haridas S."/>
            <person name="Kuo A."/>
            <person name="Mondo S."/>
            <person name="Pangilinan J."/>
            <person name="Riley R."/>
            <person name="Labutti K."/>
            <person name="Andreopoulos B."/>
            <person name="Lipzen A."/>
            <person name="Chen C."/>
            <person name="Yanf M."/>
            <person name="Daum C."/>
            <person name="Ng V."/>
            <person name="Clum A."/>
            <person name="Steindorff A."/>
            <person name="Ohm R."/>
            <person name="Martin F."/>
            <person name="Silar P."/>
            <person name="Natvig D."/>
            <person name="Lalanne C."/>
            <person name="Gautier V."/>
            <person name="Ament-Velasquez S.L."/>
            <person name="Kruys A."/>
            <person name="Hutchinson M.I."/>
            <person name="Powell A.J."/>
            <person name="Barry K."/>
            <person name="Miller A.N."/>
            <person name="Grigoriev I.V."/>
            <person name="Debuchy R."/>
            <person name="Gladieux P."/>
            <person name="Thoren M.H."/>
            <person name="Johannesson H."/>
        </authorList>
    </citation>
    <scope>NUCLEOTIDE SEQUENCE</scope>
    <source>
        <strain evidence="2">8032-3</strain>
    </source>
</reference>
<comment type="caution">
    <text evidence="2">The sequence shown here is derived from an EMBL/GenBank/DDBJ whole genome shotgun (WGS) entry which is preliminary data.</text>
</comment>
<feature type="compositionally biased region" description="Pro residues" evidence="1">
    <location>
        <begin position="40"/>
        <end position="52"/>
    </location>
</feature>
<dbReference type="Proteomes" id="UP001244011">
    <property type="component" value="Unassembled WGS sequence"/>
</dbReference>
<feature type="compositionally biased region" description="Polar residues" evidence="1">
    <location>
        <begin position="468"/>
        <end position="488"/>
    </location>
</feature>
<name>A0AAJ0C8N8_9PEZI</name>
<dbReference type="RefSeq" id="XP_060288421.1">
    <property type="nucleotide sequence ID" value="XM_060422853.1"/>
</dbReference>
<feature type="region of interest" description="Disordered" evidence="1">
    <location>
        <begin position="130"/>
        <end position="253"/>
    </location>
</feature>
<protein>
    <submittedName>
        <fullName evidence="2">Uncharacterized protein</fullName>
    </submittedName>
</protein>
<accession>A0AAJ0C8N8</accession>